<protein>
    <submittedName>
        <fullName evidence="1">Uncharacterized protein</fullName>
    </submittedName>
</protein>
<name>A0A371DFQ7_9APHY</name>
<dbReference type="EMBL" id="KZ857395">
    <property type="protein sequence ID" value="RDX51379.1"/>
    <property type="molecule type" value="Genomic_DNA"/>
</dbReference>
<sequence length="198" mass="21786">MLCLVFCCRCLRLSTIDRTLRHSYLQRTDDGRLCVLSLSIILVLAALRQMSFSSCVCALPTPGAFEDRCTRYQCARIAVTCTVDVARLPKVHQQASTYEKSVPVADRNARAYPTTLGFLTVLLRPLNWAGIHAATFTTHASPPKPTCPEGRALVFRLPSLSPLALSSVKQRRGLSPDLLASVHSLASVHGVPRPMTRR</sequence>
<reference evidence="1 2" key="1">
    <citation type="journal article" date="2018" name="Biotechnol. Biofuels">
        <title>Integrative visual omics of the white-rot fungus Polyporus brumalis exposes the biotechnological potential of its oxidative enzymes for delignifying raw plant biomass.</title>
        <authorList>
            <person name="Miyauchi S."/>
            <person name="Rancon A."/>
            <person name="Drula E."/>
            <person name="Hage H."/>
            <person name="Chaduli D."/>
            <person name="Favel A."/>
            <person name="Grisel S."/>
            <person name="Henrissat B."/>
            <person name="Herpoel-Gimbert I."/>
            <person name="Ruiz-Duenas F.J."/>
            <person name="Chevret D."/>
            <person name="Hainaut M."/>
            <person name="Lin J."/>
            <person name="Wang M."/>
            <person name="Pangilinan J."/>
            <person name="Lipzen A."/>
            <person name="Lesage-Meessen L."/>
            <person name="Navarro D."/>
            <person name="Riley R."/>
            <person name="Grigoriev I.V."/>
            <person name="Zhou S."/>
            <person name="Raouche S."/>
            <person name="Rosso M.N."/>
        </authorList>
    </citation>
    <scope>NUCLEOTIDE SEQUENCE [LARGE SCALE GENOMIC DNA]</scope>
    <source>
        <strain evidence="1 2">BRFM 1820</strain>
    </source>
</reference>
<organism evidence="1 2">
    <name type="scientific">Lentinus brumalis</name>
    <dbReference type="NCBI Taxonomy" id="2498619"/>
    <lineage>
        <taxon>Eukaryota</taxon>
        <taxon>Fungi</taxon>
        <taxon>Dikarya</taxon>
        <taxon>Basidiomycota</taxon>
        <taxon>Agaricomycotina</taxon>
        <taxon>Agaricomycetes</taxon>
        <taxon>Polyporales</taxon>
        <taxon>Polyporaceae</taxon>
        <taxon>Lentinus</taxon>
    </lineage>
</organism>
<evidence type="ECO:0000313" key="2">
    <source>
        <dbReference type="Proteomes" id="UP000256964"/>
    </source>
</evidence>
<dbReference type="Proteomes" id="UP000256964">
    <property type="component" value="Unassembled WGS sequence"/>
</dbReference>
<keyword evidence="2" id="KW-1185">Reference proteome</keyword>
<gene>
    <name evidence="1" type="ORF">OH76DRAFT_327566</name>
</gene>
<dbReference type="AlphaFoldDB" id="A0A371DFQ7"/>
<evidence type="ECO:0000313" key="1">
    <source>
        <dbReference type="EMBL" id="RDX51379.1"/>
    </source>
</evidence>
<proteinExistence type="predicted"/>
<accession>A0A371DFQ7</accession>